<keyword evidence="7" id="KW-0805">Transcription regulation</keyword>
<evidence type="ECO:0000256" key="5">
    <source>
        <dbReference type="ARBA" id="ARBA00022553"/>
    </source>
</evidence>
<dbReference type="GO" id="GO:0042594">
    <property type="term" value="P:response to starvation"/>
    <property type="evidence" value="ECO:0007669"/>
    <property type="project" value="UniProtKB-ARBA"/>
</dbReference>
<evidence type="ECO:0000256" key="12">
    <source>
        <dbReference type="ARBA" id="ARBA00023306"/>
    </source>
</evidence>
<evidence type="ECO:0000256" key="10">
    <source>
        <dbReference type="ARBA" id="ARBA00023163"/>
    </source>
</evidence>
<keyword evidence="9" id="KW-0010">Activator</keyword>
<dbReference type="PANTHER" id="PTHR45767">
    <property type="entry name" value="FORKHEAD BOX PROTEIN O"/>
    <property type="match status" value="1"/>
</dbReference>
<evidence type="ECO:0000313" key="19">
    <source>
        <dbReference type="EnsemblMetazoa" id="KAF7496061.1"/>
    </source>
</evidence>
<evidence type="ECO:0000256" key="11">
    <source>
        <dbReference type="ARBA" id="ARBA00023242"/>
    </source>
</evidence>
<feature type="compositionally biased region" description="Low complexity" evidence="16">
    <location>
        <begin position="474"/>
        <end position="487"/>
    </location>
</feature>
<keyword evidence="20" id="KW-1185">Reference proteome</keyword>
<keyword evidence="8 15" id="KW-0238">DNA-binding</keyword>
<feature type="region of interest" description="Disordered" evidence="16">
    <location>
        <begin position="374"/>
        <end position="420"/>
    </location>
</feature>
<keyword evidence="11 15" id="KW-0539">Nucleus</keyword>
<feature type="region of interest" description="Disordered" evidence="16">
    <location>
        <begin position="288"/>
        <end position="310"/>
    </location>
</feature>
<dbReference type="GO" id="GO:0008286">
    <property type="term" value="P:insulin receptor signaling pathway"/>
    <property type="evidence" value="ECO:0007669"/>
    <property type="project" value="UniProtKB-ARBA"/>
</dbReference>
<keyword evidence="12" id="KW-0131">Cell cycle</keyword>
<dbReference type="Proteomes" id="UP000070412">
    <property type="component" value="Unassembled WGS sequence"/>
</dbReference>
<feature type="compositionally biased region" description="Low complexity" evidence="16">
    <location>
        <begin position="389"/>
        <end position="401"/>
    </location>
</feature>
<keyword evidence="10" id="KW-0804">Transcription</keyword>
<dbReference type="GO" id="GO:0050778">
    <property type="term" value="P:positive regulation of immune response"/>
    <property type="evidence" value="ECO:0007669"/>
    <property type="project" value="UniProtKB-ARBA"/>
</dbReference>
<dbReference type="InterPro" id="IPR036390">
    <property type="entry name" value="WH_DNA-bd_sf"/>
</dbReference>
<name>A0A834RG33_SARSC</name>
<organism evidence="18">
    <name type="scientific">Sarcoptes scabiei</name>
    <name type="common">Itch mite</name>
    <name type="synonym">Acarus scabiei</name>
    <dbReference type="NCBI Taxonomy" id="52283"/>
    <lineage>
        <taxon>Eukaryota</taxon>
        <taxon>Metazoa</taxon>
        <taxon>Ecdysozoa</taxon>
        <taxon>Arthropoda</taxon>
        <taxon>Chelicerata</taxon>
        <taxon>Arachnida</taxon>
        <taxon>Acari</taxon>
        <taxon>Acariformes</taxon>
        <taxon>Sarcoptiformes</taxon>
        <taxon>Astigmata</taxon>
        <taxon>Psoroptidia</taxon>
        <taxon>Sarcoptoidea</taxon>
        <taxon>Sarcoptidae</taxon>
        <taxon>Sarcoptinae</taxon>
        <taxon>Sarcoptes</taxon>
    </lineage>
</organism>
<feature type="compositionally biased region" description="Low complexity" evidence="16">
    <location>
        <begin position="899"/>
        <end position="919"/>
    </location>
</feature>
<dbReference type="PROSITE" id="PS00658">
    <property type="entry name" value="FORK_HEAD_2"/>
    <property type="match status" value="1"/>
</dbReference>
<dbReference type="EnsemblMetazoa" id="SSS_2293s_mrna">
    <property type="protein sequence ID" value="KAF7496061.1"/>
    <property type="gene ID" value="SSS_2293"/>
</dbReference>
<feature type="region of interest" description="Disordered" evidence="16">
    <location>
        <begin position="565"/>
        <end position="589"/>
    </location>
</feature>
<evidence type="ECO:0000256" key="3">
    <source>
        <dbReference type="ARBA" id="ARBA00022473"/>
    </source>
</evidence>
<dbReference type="PROSITE" id="PS50039">
    <property type="entry name" value="FORK_HEAD_3"/>
    <property type="match status" value="1"/>
</dbReference>
<comment type="subcellular location">
    <subcellularLocation>
        <location evidence="2">Cytoplasm</location>
    </subcellularLocation>
    <subcellularLocation>
        <location evidence="1 15">Nucleus</location>
    </subcellularLocation>
</comment>
<feature type="domain" description="Fork-head" evidence="17">
    <location>
        <begin position="702"/>
        <end position="795"/>
    </location>
</feature>
<keyword evidence="5" id="KW-0597">Phosphoprotein</keyword>
<dbReference type="SMART" id="SM00339">
    <property type="entry name" value="FH"/>
    <property type="match status" value="1"/>
</dbReference>
<keyword evidence="3" id="KW-0217">Developmental protein</keyword>
<protein>
    <recommendedName>
        <fullName evidence="14">Forkhead box protein O</fullName>
    </recommendedName>
</protein>
<dbReference type="GO" id="GO:0008340">
    <property type="term" value="P:determination of adult lifespan"/>
    <property type="evidence" value="ECO:0007669"/>
    <property type="project" value="UniProtKB-ARBA"/>
</dbReference>
<proteinExistence type="predicted"/>
<evidence type="ECO:0000256" key="9">
    <source>
        <dbReference type="ARBA" id="ARBA00023159"/>
    </source>
</evidence>
<reference evidence="19" key="3">
    <citation type="submission" date="2022-06" db="UniProtKB">
        <authorList>
            <consortium name="EnsemblMetazoa"/>
        </authorList>
    </citation>
    <scope>IDENTIFICATION</scope>
</reference>
<dbReference type="InterPro" id="IPR030456">
    <property type="entry name" value="TF_fork_head_CS_2"/>
</dbReference>
<feature type="compositionally biased region" description="Low complexity" evidence="16">
    <location>
        <begin position="615"/>
        <end position="679"/>
    </location>
</feature>
<evidence type="ECO:0000313" key="20">
    <source>
        <dbReference type="Proteomes" id="UP000070412"/>
    </source>
</evidence>
<dbReference type="AlphaFoldDB" id="A0A834RG33"/>
<dbReference type="Pfam" id="PF00250">
    <property type="entry name" value="Forkhead"/>
    <property type="match status" value="1"/>
</dbReference>
<evidence type="ECO:0000256" key="15">
    <source>
        <dbReference type="PROSITE-ProRule" id="PRU00089"/>
    </source>
</evidence>
<dbReference type="GO" id="GO:0040015">
    <property type="term" value="P:negative regulation of multicellular organism growth"/>
    <property type="evidence" value="ECO:0007669"/>
    <property type="project" value="UniProtKB-ARBA"/>
</dbReference>
<keyword evidence="6" id="KW-0341">Growth regulation</keyword>
<dbReference type="Gene3D" id="1.10.10.10">
    <property type="entry name" value="Winged helix-like DNA-binding domain superfamily/Winged helix DNA-binding domain"/>
    <property type="match status" value="1"/>
</dbReference>
<dbReference type="GO" id="GO:0010883">
    <property type="term" value="P:regulation of lipid storage"/>
    <property type="evidence" value="ECO:0007669"/>
    <property type="project" value="UniProtKB-ARBA"/>
</dbReference>
<reference evidence="20" key="1">
    <citation type="journal article" date="2020" name="PLoS Negl. Trop. Dis.">
        <title>High-quality nuclear genome for Sarcoptes scabiei-A critical resource for a neglected parasite.</title>
        <authorList>
            <person name="Korhonen P.K."/>
            <person name="Gasser R.B."/>
            <person name="Ma G."/>
            <person name="Wang T."/>
            <person name="Stroehlein A.J."/>
            <person name="Young N.D."/>
            <person name="Ang C.S."/>
            <person name="Fernando D.D."/>
            <person name="Lu H.C."/>
            <person name="Taylor S."/>
            <person name="Reynolds S.L."/>
            <person name="Mofiz E."/>
            <person name="Najaraj S.H."/>
            <person name="Gowda H."/>
            <person name="Madugundu A."/>
            <person name="Renuse S."/>
            <person name="Holt D."/>
            <person name="Pandey A."/>
            <person name="Papenfuss A.T."/>
            <person name="Fischer K."/>
        </authorList>
    </citation>
    <scope>NUCLEOTIDE SEQUENCE [LARGE SCALE GENOMIC DNA]</scope>
</reference>
<evidence type="ECO:0000256" key="2">
    <source>
        <dbReference type="ARBA" id="ARBA00004496"/>
    </source>
</evidence>
<feature type="region of interest" description="Disordered" evidence="16">
    <location>
        <begin position="96"/>
        <end position="122"/>
    </location>
</feature>
<dbReference type="FunFam" id="1.10.10.10:FF:000032">
    <property type="entry name" value="Forkhead box protein O4"/>
    <property type="match status" value="1"/>
</dbReference>
<feature type="compositionally biased region" description="Basic and acidic residues" evidence="16">
    <location>
        <begin position="374"/>
        <end position="385"/>
    </location>
</feature>
<feature type="DNA-binding region" description="Fork-head" evidence="15">
    <location>
        <begin position="702"/>
        <end position="795"/>
    </location>
</feature>
<feature type="compositionally biased region" description="Low complexity" evidence="16">
    <location>
        <begin position="105"/>
        <end position="119"/>
    </location>
</feature>
<evidence type="ECO:0000256" key="1">
    <source>
        <dbReference type="ARBA" id="ARBA00004123"/>
    </source>
</evidence>
<dbReference type="GO" id="GO:0034599">
    <property type="term" value="P:cellular response to oxidative stress"/>
    <property type="evidence" value="ECO:0007669"/>
    <property type="project" value="UniProtKB-ARBA"/>
</dbReference>
<evidence type="ECO:0000256" key="8">
    <source>
        <dbReference type="ARBA" id="ARBA00023125"/>
    </source>
</evidence>
<feature type="region of interest" description="Disordered" evidence="16">
    <location>
        <begin position="612"/>
        <end position="681"/>
    </location>
</feature>
<dbReference type="EMBL" id="WVUK01000041">
    <property type="protein sequence ID" value="KAF7496061.1"/>
    <property type="molecule type" value="Genomic_DNA"/>
</dbReference>
<dbReference type="GO" id="GO:0005737">
    <property type="term" value="C:cytoplasm"/>
    <property type="evidence" value="ECO:0007669"/>
    <property type="project" value="UniProtKB-SubCell"/>
</dbReference>
<feature type="compositionally biased region" description="Low complexity" evidence="16">
    <location>
        <begin position="497"/>
        <end position="525"/>
    </location>
</feature>
<evidence type="ECO:0000256" key="4">
    <source>
        <dbReference type="ARBA" id="ARBA00022490"/>
    </source>
</evidence>
<dbReference type="GO" id="GO:0001228">
    <property type="term" value="F:DNA-binding transcription activator activity, RNA polymerase II-specific"/>
    <property type="evidence" value="ECO:0007669"/>
    <property type="project" value="UniProtKB-ARBA"/>
</dbReference>
<sequence>MDTIFELEESDAFETLRKESNSQLSAKNFKNFPRKSYQKRIDDYDFEENRNNFQRKFLKNSNLFNDLNEKKQQFSSRTKLIESILLKGLEFDENFIKMDPPSQPPSGSLSTASTSPSTSNLINQNMNQSQFRSRAYTWPRALTIPCNDVDDDADADDEDENDAVVVDFNNLGLIPEHSTLKFSYPVTEIDDDIDGDGTGIGTDKECGDKNSAILLLNSSDTTISNCDPNNRRQNLVNIIEPQNVTMLIDHCRNDTDNNGDDCDLYDGQNLFDRDDRYKSFLSDGLMISPTPSLSSSSSSSSSTTSITTAPRTTTTAIDNENKHHQSQQQFSYLSNQDTNSILFDLNSSTINGTSNQFDQTIYMQTDSLEAYHNNDDCGYEYDRNQKNRSSSSSSSLSSLSLTTPPPLQRPHKSTPLSTITDEKVIENQSYYNCSSQSYNRSSLGGNHSSCDHPYYHHHHHHHLDDIVDHLQLPNQQQQHHQQQQLFQKPLRRSESQNSLHLNSNNNINNLNNNNTDKNNTNNDNVSNDLIYDHEFYYDRNNNQNAILEIDLNSIENQYDQPKGYYHHQHQHQLQHQEPSQTNNFIDDPMQTVSNSTKLIELNPSEPILGDRSEAQQSKQQQQQKHQPATKNSNSSSNKNGTANNTNTTNNNNNKSNGSRKNSLSYHHQQQQQQYHQSQSNPKLSAVAIAAINKKNTSRRNAWGNMSYADLITRAINGSPDKRLTLAQIYEWMVQNVGYFKDKGDSNSSAGWKNSIRHNLSLHNRFMRVQNEGTGKSSWWMINPDAKPGKMARRRAISMETHNYEKRRGRVKKRVEQMRSAAAAASTLRKVPSESSSTINEIGNSESTLSLNNLNEFLLNYVDGNTMNLNTPLVNDSLIMMSPLSSSSSPSINQYRSNSQQQQHHLPYHHPQQQQHHQTHLPTSLMDSYDHLESVDVLNPLNQGASEMTINEPCMEGNNVTNSMICSDRLSDESFGQFNEHTILPNSFIDLHYPNQNDFGTKLSTNTSSSCSNLLMEDDHHHDQVTRLI</sequence>
<evidence type="ECO:0000256" key="7">
    <source>
        <dbReference type="ARBA" id="ARBA00023015"/>
    </source>
</evidence>
<evidence type="ECO:0000256" key="6">
    <source>
        <dbReference type="ARBA" id="ARBA00022604"/>
    </source>
</evidence>
<comment type="subunit">
    <text evidence="13">Interacts with melt.</text>
</comment>
<evidence type="ECO:0000256" key="16">
    <source>
        <dbReference type="SAM" id="MobiDB-lite"/>
    </source>
</evidence>
<feature type="compositionally biased region" description="Polar residues" evidence="16">
    <location>
        <begin position="577"/>
        <end position="589"/>
    </location>
</feature>
<evidence type="ECO:0000259" key="17">
    <source>
        <dbReference type="PROSITE" id="PS50039"/>
    </source>
</evidence>
<dbReference type="GO" id="GO:0000978">
    <property type="term" value="F:RNA polymerase II cis-regulatory region sequence-specific DNA binding"/>
    <property type="evidence" value="ECO:0007669"/>
    <property type="project" value="TreeGrafter"/>
</dbReference>
<dbReference type="GO" id="GO:0009896">
    <property type="term" value="P:positive regulation of catabolic process"/>
    <property type="evidence" value="ECO:0007669"/>
    <property type="project" value="UniProtKB-ARBA"/>
</dbReference>
<dbReference type="CDD" id="cd20061">
    <property type="entry name" value="FH_FOXO3"/>
    <property type="match status" value="1"/>
</dbReference>
<evidence type="ECO:0000313" key="18">
    <source>
        <dbReference type="EMBL" id="KAF7496061.1"/>
    </source>
</evidence>
<evidence type="ECO:0000256" key="13">
    <source>
        <dbReference type="ARBA" id="ARBA00038846"/>
    </source>
</evidence>
<keyword evidence="4" id="KW-0963">Cytoplasm</keyword>
<gene>
    <name evidence="18" type="ORF">SSS_2293</name>
</gene>
<dbReference type="InterPro" id="IPR001766">
    <property type="entry name" value="Fork_head_dom"/>
</dbReference>
<dbReference type="SUPFAM" id="SSF46785">
    <property type="entry name" value="Winged helix' DNA-binding domain"/>
    <property type="match status" value="1"/>
</dbReference>
<feature type="region of interest" description="Disordered" evidence="16">
    <location>
        <begin position="883"/>
        <end position="919"/>
    </location>
</feature>
<dbReference type="PRINTS" id="PR00053">
    <property type="entry name" value="FORKHEAD"/>
</dbReference>
<dbReference type="InterPro" id="IPR036388">
    <property type="entry name" value="WH-like_DNA-bd_sf"/>
</dbReference>
<dbReference type="GO" id="GO:0005634">
    <property type="term" value="C:nucleus"/>
    <property type="evidence" value="ECO:0007669"/>
    <property type="project" value="UniProtKB-SubCell"/>
</dbReference>
<evidence type="ECO:0000256" key="14">
    <source>
        <dbReference type="ARBA" id="ARBA00039893"/>
    </source>
</evidence>
<dbReference type="PANTHER" id="PTHR45767:SF2">
    <property type="entry name" value="FORKHEAD BOX PROTEIN O"/>
    <property type="match status" value="1"/>
</dbReference>
<dbReference type="OrthoDB" id="5954824at2759"/>
<reference evidence="18" key="2">
    <citation type="submission" date="2020-01" db="EMBL/GenBank/DDBJ databases">
        <authorList>
            <person name="Korhonen P.K.K."/>
            <person name="Guangxu M.G."/>
            <person name="Wang T.W."/>
            <person name="Stroehlein A.J.S."/>
            <person name="Young N.D."/>
            <person name="Ang C.-S.A."/>
            <person name="Fernando D.W.F."/>
            <person name="Lu H.L."/>
            <person name="Taylor S.T."/>
            <person name="Ehtesham M.E.M."/>
            <person name="Najaraj S.H.N."/>
            <person name="Harsha G.H.G."/>
            <person name="Madugundu A.M."/>
            <person name="Renuse S.R."/>
            <person name="Holt D.H."/>
            <person name="Pandey A.P."/>
            <person name="Papenfuss A.P."/>
            <person name="Gasser R.B.G."/>
            <person name="Fischer K.F."/>
        </authorList>
    </citation>
    <scope>NUCLEOTIDE SEQUENCE</scope>
    <source>
        <strain evidence="18">SSS_KF_BRIS2020</strain>
    </source>
</reference>
<dbReference type="GO" id="GO:0031349">
    <property type="term" value="P:positive regulation of defense response"/>
    <property type="evidence" value="ECO:0007669"/>
    <property type="project" value="UniProtKB-ARBA"/>
</dbReference>
<feature type="region of interest" description="Disordered" evidence="16">
    <location>
        <begin position="474"/>
        <end position="525"/>
    </location>
</feature>
<accession>A0A834RG33</accession>